<dbReference type="Gene3D" id="3.30.365.10">
    <property type="entry name" value="Aldehyde oxidase/xanthine dehydrogenase, molybdopterin binding domain"/>
    <property type="match status" value="4"/>
</dbReference>
<dbReference type="RefSeq" id="WP_107959159.1">
    <property type="nucleotide sequence ID" value="NZ_QAOG01000005.1"/>
</dbReference>
<comment type="caution">
    <text evidence="5">The sequence shown here is derived from an EMBL/GenBank/DDBJ whole genome shotgun (WGS) entry which is preliminary data.</text>
</comment>
<dbReference type="AlphaFoldDB" id="A0A2T5GJE0"/>
<evidence type="ECO:0000256" key="1">
    <source>
        <dbReference type="ARBA" id="ARBA00022505"/>
    </source>
</evidence>
<protein>
    <submittedName>
        <fullName evidence="5">Xanthine dehydrogenase molybdenum binding subunit apoprotein</fullName>
    </submittedName>
</protein>
<dbReference type="Gene3D" id="3.90.1170.50">
    <property type="entry name" value="Aldehyde oxidase/xanthine dehydrogenase, a/b hammerhead"/>
    <property type="match status" value="1"/>
</dbReference>
<evidence type="ECO:0000256" key="3">
    <source>
        <dbReference type="SAM" id="MobiDB-lite"/>
    </source>
</evidence>
<dbReference type="GO" id="GO:0016491">
    <property type="term" value="F:oxidoreductase activity"/>
    <property type="evidence" value="ECO:0007669"/>
    <property type="project" value="UniProtKB-KW"/>
</dbReference>
<feature type="region of interest" description="Disordered" evidence="3">
    <location>
        <begin position="585"/>
        <end position="604"/>
    </location>
</feature>
<evidence type="ECO:0000259" key="4">
    <source>
        <dbReference type="SMART" id="SM01008"/>
    </source>
</evidence>
<evidence type="ECO:0000313" key="5">
    <source>
        <dbReference type="EMBL" id="PTQ59419.1"/>
    </source>
</evidence>
<accession>A0A2T5GJE0</accession>
<feature type="domain" description="Aldehyde oxidase/xanthine dehydrogenase a/b hammerhead" evidence="4">
    <location>
        <begin position="61"/>
        <end position="175"/>
    </location>
</feature>
<dbReference type="Pfam" id="PF01315">
    <property type="entry name" value="Ald_Xan_dh_C"/>
    <property type="match status" value="1"/>
</dbReference>
<dbReference type="EMBL" id="QAOG01000005">
    <property type="protein sequence ID" value="PTQ59419.1"/>
    <property type="molecule type" value="Genomic_DNA"/>
</dbReference>
<keyword evidence="6" id="KW-1185">Reference proteome</keyword>
<organism evidence="5 6">
    <name type="scientific">Sphingomonas aurantiaca</name>
    <dbReference type="NCBI Taxonomy" id="185949"/>
    <lineage>
        <taxon>Bacteria</taxon>
        <taxon>Pseudomonadati</taxon>
        <taxon>Pseudomonadota</taxon>
        <taxon>Alphaproteobacteria</taxon>
        <taxon>Sphingomonadales</taxon>
        <taxon>Sphingomonadaceae</taxon>
        <taxon>Sphingomonas</taxon>
    </lineage>
</organism>
<dbReference type="SUPFAM" id="SSF56003">
    <property type="entry name" value="Molybdenum cofactor-binding domain"/>
    <property type="match status" value="1"/>
</dbReference>
<dbReference type="Pfam" id="PF20256">
    <property type="entry name" value="MoCoBD_2"/>
    <property type="match status" value="1"/>
</dbReference>
<dbReference type="InterPro" id="IPR016208">
    <property type="entry name" value="Ald_Oxase/xanthine_DH-like"/>
</dbReference>
<proteinExistence type="predicted"/>
<dbReference type="InterPro" id="IPR037165">
    <property type="entry name" value="AldOxase/xan_DH_Mopterin-bd_sf"/>
</dbReference>
<dbReference type="InterPro" id="IPR000674">
    <property type="entry name" value="Ald_Oxase/Xan_DH_a/b"/>
</dbReference>
<dbReference type="PANTHER" id="PTHR11908">
    <property type="entry name" value="XANTHINE DEHYDROGENASE"/>
    <property type="match status" value="1"/>
</dbReference>
<dbReference type="InterPro" id="IPR008274">
    <property type="entry name" value="AldOxase/xan_DH_MoCoBD1"/>
</dbReference>
<dbReference type="Proteomes" id="UP000244189">
    <property type="component" value="Unassembled WGS sequence"/>
</dbReference>
<keyword evidence="1" id="KW-0500">Molybdenum</keyword>
<dbReference type="GO" id="GO:0005506">
    <property type="term" value="F:iron ion binding"/>
    <property type="evidence" value="ECO:0007669"/>
    <property type="project" value="InterPro"/>
</dbReference>
<name>A0A2T5GJE0_9SPHN</name>
<sequence length="780" mass="82683">MSIVETAKQAAQGLMQGAMEKLVPLAPDSWIPGGRPDPLIAHKHGLIGTPVSRLDGALKVKGEATFSAEFRFDHMAYAALAYATIPRGRITAVDSGAAEVAPGVVLVMTHLNAPRMNKPGVFGSSPTAVGPADLPILQDDRIHWNGQPIACVLAETQEQADHAASLVRFTYDEEPSTTSLAGAKANGIEQGLFMGQPLLNEIGDAKAALATAAHVVDQVYRTPRHNHNAIEPHAATIAWVDGELVIHDASQMVTAQAQTIGEVFDLDLHQVHLTSPYVGGGFGSKGLWDHQIIGAAAAKLAQRPVRIALSREGVYRVVGGRSLTEQRVAIGATADGAFEALIHTGLSVMTPHNNMPEPFILGTRTAYACPNITLQVEIARMNMLANTFMRAPGEAVGTFALECAIDELAADLGMDPVELRIRNEPDKDPTSGLSFSSRHIVDAWLSGAERFGWADRSAVLGGRRDGEWQVGMGCATGTYPYYRMPGAQARITLARDGDTVRAKIEVAAAEMGMGTSTTTAIVAAERLALPMDRIEVGYGDASIPGAIMAGGSQQTAAIGAAVIAAQNALVGELLKLAGNDSPLAGLSADEVGSEDGGLAKRDDPARRESYASILTRAQRDSVTVTEAASQPLELMHWSMHSHSAIFCEVHVNAVTGETRVSRILGSFDCGRILNPKTARSQFRGGIIMGLGMALMEETQFDERSGRIMNPSLAEYHIPVHLDVPDIDVIWTDIADPHTPMGAHGIGEIGITGVAAAVANAVYNATGKRVRDLPITLDKLM</sequence>
<evidence type="ECO:0000256" key="2">
    <source>
        <dbReference type="ARBA" id="ARBA00023002"/>
    </source>
</evidence>
<evidence type="ECO:0000313" key="6">
    <source>
        <dbReference type="Proteomes" id="UP000244189"/>
    </source>
</evidence>
<dbReference type="Pfam" id="PF02738">
    <property type="entry name" value="MoCoBD_1"/>
    <property type="match status" value="1"/>
</dbReference>
<dbReference type="InterPro" id="IPR036856">
    <property type="entry name" value="Ald_Oxase/Xan_DH_a/b_sf"/>
</dbReference>
<keyword evidence="2" id="KW-0560">Oxidoreductase</keyword>
<dbReference type="SUPFAM" id="SSF54665">
    <property type="entry name" value="CO dehydrogenase molybdoprotein N-domain-like"/>
    <property type="match status" value="1"/>
</dbReference>
<dbReference type="PANTHER" id="PTHR11908:SF132">
    <property type="entry name" value="ALDEHYDE OXIDASE 1-RELATED"/>
    <property type="match status" value="1"/>
</dbReference>
<dbReference type="InterPro" id="IPR046867">
    <property type="entry name" value="AldOxase/xan_DH_MoCoBD2"/>
</dbReference>
<dbReference type="SMART" id="SM01008">
    <property type="entry name" value="Ald_Xan_dh_C"/>
    <property type="match status" value="1"/>
</dbReference>
<reference evidence="5 6" key="1">
    <citation type="submission" date="2018-04" db="EMBL/GenBank/DDBJ databases">
        <title>Genomic Encyclopedia of Type Strains, Phase III (KMG-III): the genomes of soil and plant-associated and newly described type strains.</title>
        <authorList>
            <person name="Whitman W."/>
        </authorList>
    </citation>
    <scope>NUCLEOTIDE SEQUENCE [LARGE SCALE GENOMIC DNA]</scope>
    <source>
        <strain evidence="5 6">MA101b</strain>
    </source>
</reference>
<gene>
    <name evidence="5" type="ORF">C8J26_3168</name>
</gene>